<dbReference type="PANTHER" id="PTHR23070">
    <property type="entry name" value="BCS1 AAA-TYPE ATPASE"/>
    <property type="match status" value="1"/>
</dbReference>
<gene>
    <name evidence="10" type="ORF">QJS04_geneDACA020026</name>
</gene>
<evidence type="ECO:0000256" key="2">
    <source>
        <dbReference type="ARBA" id="ARBA00007448"/>
    </source>
</evidence>
<dbReference type="InterPro" id="IPR003960">
    <property type="entry name" value="ATPase_AAA_CS"/>
</dbReference>
<dbReference type="SMART" id="SM00382">
    <property type="entry name" value="AAA"/>
    <property type="match status" value="1"/>
</dbReference>
<feature type="compositionally biased region" description="Basic and acidic residues" evidence="8">
    <location>
        <begin position="315"/>
        <end position="332"/>
    </location>
</feature>
<evidence type="ECO:0000256" key="1">
    <source>
        <dbReference type="ARBA" id="ARBA00001946"/>
    </source>
</evidence>
<keyword evidence="3 7" id="KW-0547">Nucleotide-binding</keyword>
<dbReference type="Proteomes" id="UP001179952">
    <property type="component" value="Unassembled WGS sequence"/>
</dbReference>
<evidence type="ECO:0000256" key="8">
    <source>
        <dbReference type="SAM" id="MobiDB-lite"/>
    </source>
</evidence>
<comment type="catalytic activity">
    <reaction evidence="6">
        <text>ATP + H2O = ADP + phosphate + H(+)</text>
        <dbReference type="Rhea" id="RHEA:13065"/>
        <dbReference type="ChEBI" id="CHEBI:15377"/>
        <dbReference type="ChEBI" id="CHEBI:15378"/>
        <dbReference type="ChEBI" id="CHEBI:30616"/>
        <dbReference type="ChEBI" id="CHEBI:43474"/>
        <dbReference type="ChEBI" id="CHEBI:456216"/>
    </reaction>
</comment>
<reference evidence="10" key="2">
    <citation type="submission" date="2023-06" db="EMBL/GenBank/DDBJ databases">
        <authorList>
            <person name="Ma L."/>
            <person name="Liu K.-W."/>
            <person name="Li Z."/>
            <person name="Hsiao Y.-Y."/>
            <person name="Qi Y."/>
            <person name="Fu T."/>
            <person name="Tang G."/>
            <person name="Zhang D."/>
            <person name="Sun W.-H."/>
            <person name="Liu D.-K."/>
            <person name="Li Y."/>
            <person name="Chen G.-Z."/>
            <person name="Liu X.-D."/>
            <person name="Liao X.-Y."/>
            <person name="Jiang Y.-T."/>
            <person name="Yu X."/>
            <person name="Hao Y."/>
            <person name="Huang J."/>
            <person name="Zhao X.-W."/>
            <person name="Ke S."/>
            <person name="Chen Y.-Y."/>
            <person name="Wu W.-L."/>
            <person name="Hsu J.-L."/>
            <person name="Lin Y.-F."/>
            <person name="Huang M.-D."/>
            <person name="Li C.-Y."/>
            <person name="Huang L."/>
            <person name="Wang Z.-W."/>
            <person name="Zhao X."/>
            <person name="Zhong W.-Y."/>
            <person name="Peng D.-H."/>
            <person name="Ahmad S."/>
            <person name="Lan S."/>
            <person name="Zhang J.-S."/>
            <person name="Tsai W.-C."/>
            <person name="Van De Peer Y."/>
            <person name="Liu Z.-J."/>
        </authorList>
    </citation>
    <scope>NUCLEOTIDE SEQUENCE</scope>
    <source>
        <strain evidence="10">SCP</strain>
        <tissue evidence="10">Leaves</tissue>
    </source>
</reference>
<accession>A0AAV9A4S3</accession>
<dbReference type="FunFam" id="3.40.50.300:FF:001122">
    <property type="entry name" value="AAA-ATPase ASD, mitochondrial"/>
    <property type="match status" value="1"/>
</dbReference>
<keyword evidence="11" id="KW-1185">Reference proteome</keyword>
<dbReference type="Pfam" id="PF00004">
    <property type="entry name" value="AAA"/>
    <property type="match status" value="1"/>
</dbReference>
<comment type="cofactor">
    <cofactor evidence="1">
        <name>Mg(2+)</name>
        <dbReference type="ChEBI" id="CHEBI:18420"/>
    </cofactor>
</comment>
<name>A0AAV9A4S3_ACOGR</name>
<evidence type="ECO:0000313" key="10">
    <source>
        <dbReference type="EMBL" id="KAK1259187.1"/>
    </source>
</evidence>
<dbReference type="GO" id="GO:0006950">
    <property type="term" value="P:response to stress"/>
    <property type="evidence" value="ECO:0007669"/>
    <property type="project" value="UniProtKB-ARBA"/>
</dbReference>
<evidence type="ECO:0000256" key="3">
    <source>
        <dbReference type="ARBA" id="ARBA00022741"/>
    </source>
</evidence>
<dbReference type="Pfam" id="PF25568">
    <property type="entry name" value="AAA_lid_At3g28540"/>
    <property type="match status" value="1"/>
</dbReference>
<dbReference type="EMBL" id="JAUJYN010000012">
    <property type="protein sequence ID" value="KAK1259187.1"/>
    <property type="molecule type" value="Genomic_DNA"/>
</dbReference>
<dbReference type="AlphaFoldDB" id="A0AAV9A4S3"/>
<proteinExistence type="inferred from homology"/>
<dbReference type="PROSITE" id="PS00674">
    <property type="entry name" value="AAA"/>
    <property type="match status" value="1"/>
</dbReference>
<dbReference type="Gene3D" id="6.10.280.40">
    <property type="match status" value="1"/>
</dbReference>
<feature type="domain" description="AAA+ ATPase" evidence="9">
    <location>
        <begin position="242"/>
        <end position="392"/>
    </location>
</feature>
<evidence type="ECO:0000256" key="5">
    <source>
        <dbReference type="ARBA" id="ARBA00022842"/>
    </source>
</evidence>
<comment type="caution">
    <text evidence="10">The sequence shown here is derived from an EMBL/GenBank/DDBJ whole genome shotgun (WGS) entry which is preliminary data.</text>
</comment>
<dbReference type="GO" id="GO:0016887">
    <property type="term" value="F:ATP hydrolysis activity"/>
    <property type="evidence" value="ECO:0007669"/>
    <property type="project" value="InterPro"/>
</dbReference>
<dbReference type="InterPro" id="IPR003959">
    <property type="entry name" value="ATPase_AAA_core"/>
</dbReference>
<feature type="region of interest" description="Disordered" evidence="8">
    <location>
        <begin position="312"/>
        <end position="332"/>
    </location>
</feature>
<dbReference type="CDD" id="cd19510">
    <property type="entry name" value="RecA-like_BCS1"/>
    <property type="match status" value="1"/>
</dbReference>
<dbReference type="InterPro" id="IPR027417">
    <property type="entry name" value="P-loop_NTPase"/>
</dbReference>
<dbReference type="InterPro" id="IPR058017">
    <property type="entry name" value="At3g28540-like_C"/>
</dbReference>
<evidence type="ECO:0000256" key="4">
    <source>
        <dbReference type="ARBA" id="ARBA00022840"/>
    </source>
</evidence>
<comment type="similarity">
    <text evidence="2">Belongs to the AAA ATPase family. BCS1 subfamily.</text>
</comment>
<evidence type="ECO:0000313" key="11">
    <source>
        <dbReference type="Proteomes" id="UP001179952"/>
    </source>
</evidence>
<dbReference type="SUPFAM" id="SSF52540">
    <property type="entry name" value="P-loop containing nucleoside triphosphate hydrolases"/>
    <property type="match status" value="1"/>
</dbReference>
<dbReference type="Gene3D" id="3.40.50.300">
    <property type="entry name" value="P-loop containing nucleotide triphosphate hydrolases"/>
    <property type="match status" value="1"/>
</dbReference>
<dbReference type="GO" id="GO:0005524">
    <property type="term" value="F:ATP binding"/>
    <property type="evidence" value="ECO:0007669"/>
    <property type="project" value="UniProtKB-KW"/>
</dbReference>
<dbReference type="InterPro" id="IPR025753">
    <property type="entry name" value="AAA_N_dom"/>
</dbReference>
<evidence type="ECO:0000256" key="7">
    <source>
        <dbReference type="RuleBase" id="RU003651"/>
    </source>
</evidence>
<organism evidence="10 11">
    <name type="scientific">Acorus gramineus</name>
    <name type="common">Dwarf sweet flag</name>
    <dbReference type="NCBI Taxonomy" id="55184"/>
    <lineage>
        <taxon>Eukaryota</taxon>
        <taxon>Viridiplantae</taxon>
        <taxon>Streptophyta</taxon>
        <taxon>Embryophyta</taxon>
        <taxon>Tracheophyta</taxon>
        <taxon>Spermatophyta</taxon>
        <taxon>Magnoliopsida</taxon>
        <taxon>Liliopsida</taxon>
        <taxon>Acoraceae</taxon>
        <taxon>Acorus</taxon>
    </lineage>
</organism>
<evidence type="ECO:0000259" key="9">
    <source>
        <dbReference type="SMART" id="SM00382"/>
    </source>
</evidence>
<evidence type="ECO:0000256" key="6">
    <source>
        <dbReference type="ARBA" id="ARBA00049360"/>
    </source>
</evidence>
<sequence length="505" mass="57636">MTEILGAMGLGSTLASLMFLWAVAGKYFPFNLEDLIRRRFVKFTNRFYPYIHVSFPEFTGERLKRSEAYSAIESYLMSTSTSKARNLRAELGKDSSNLVFSMGYSDEVTDDFDGGRVRVWWSSTKSESKTPTFSIRPAPQEHRFFKLTFHHRHRDTVMERYLKHVLESGKAALIKNQQRRLYTNNPNRDYDYRMLNWSHVIFEHPASFDTLAMHPDKKREIIEDLKAFKAGKEYYARIGKPWKRGYLLYGPPGTGKSTMVAAMANYMDYDIYDLELTAVENNSTLRKLLIETTGKSIIVIEDIDCSLDLSGNRKKKEEKTEEEKQKESLLGKPKEEASKVTLSGLLNFIDGLWSACGGERIIVFTTNYVEKLDPALIRRGRMDKHIELSYCTLEGFKVFAKNYLGIENHTLFEKIQRLLGEVQITPADVAESLMIKTSSRGVVEDANACLEDLIRALEKAKEDATIRALEKAKEDAIASKEEVVDGPNVEGQQSGEFCKDKKASD</sequence>
<dbReference type="InterPro" id="IPR050747">
    <property type="entry name" value="Mitochondrial_chaperone_BCS1"/>
</dbReference>
<keyword evidence="5" id="KW-0460">Magnesium</keyword>
<keyword evidence="4 7" id="KW-0067">ATP-binding</keyword>
<dbReference type="Pfam" id="PF14363">
    <property type="entry name" value="AAA_assoc"/>
    <property type="match status" value="1"/>
</dbReference>
<protein>
    <recommendedName>
        <fullName evidence="9">AAA+ ATPase domain-containing protein</fullName>
    </recommendedName>
</protein>
<feature type="region of interest" description="Disordered" evidence="8">
    <location>
        <begin position="480"/>
        <end position="505"/>
    </location>
</feature>
<reference evidence="10" key="1">
    <citation type="journal article" date="2023" name="Nat. Commun.">
        <title>Diploid and tetraploid genomes of Acorus and the evolution of monocots.</title>
        <authorList>
            <person name="Ma L."/>
            <person name="Liu K.W."/>
            <person name="Li Z."/>
            <person name="Hsiao Y.Y."/>
            <person name="Qi Y."/>
            <person name="Fu T."/>
            <person name="Tang G.D."/>
            <person name="Zhang D."/>
            <person name="Sun W.H."/>
            <person name="Liu D.K."/>
            <person name="Li Y."/>
            <person name="Chen G.Z."/>
            <person name="Liu X.D."/>
            <person name="Liao X.Y."/>
            <person name="Jiang Y.T."/>
            <person name="Yu X."/>
            <person name="Hao Y."/>
            <person name="Huang J."/>
            <person name="Zhao X.W."/>
            <person name="Ke S."/>
            <person name="Chen Y.Y."/>
            <person name="Wu W.L."/>
            <person name="Hsu J.L."/>
            <person name="Lin Y.F."/>
            <person name="Huang M.D."/>
            <person name="Li C.Y."/>
            <person name="Huang L."/>
            <person name="Wang Z.W."/>
            <person name="Zhao X."/>
            <person name="Zhong W.Y."/>
            <person name="Peng D.H."/>
            <person name="Ahmad S."/>
            <person name="Lan S."/>
            <person name="Zhang J.S."/>
            <person name="Tsai W.C."/>
            <person name="Van de Peer Y."/>
            <person name="Liu Z.J."/>
        </authorList>
    </citation>
    <scope>NUCLEOTIDE SEQUENCE</scope>
    <source>
        <strain evidence="10">SCP</strain>
    </source>
</reference>
<dbReference type="InterPro" id="IPR003593">
    <property type="entry name" value="AAA+_ATPase"/>
</dbReference>